<dbReference type="GO" id="GO:0006006">
    <property type="term" value="P:glucose metabolic process"/>
    <property type="evidence" value="ECO:0007669"/>
    <property type="project" value="TreeGrafter"/>
</dbReference>
<reference evidence="8" key="1">
    <citation type="submission" date="2021-09" db="EMBL/GenBank/DDBJ databases">
        <authorList>
            <consortium name="AG Swart"/>
            <person name="Singh M."/>
            <person name="Singh A."/>
            <person name="Seah K."/>
            <person name="Emmerich C."/>
        </authorList>
    </citation>
    <scope>NUCLEOTIDE SEQUENCE</scope>
    <source>
        <strain evidence="8">ATCC30299</strain>
    </source>
</reference>
<keyword evidence="9" id="KW-1185">Reference proteome</keyword>
<dbReference type="SUPFAM" id="SSF53613">
    <property type="entry name" value="Ribokinase-like"/>
    <property type="match status" value="1"/>
</dbReference>
<evidence type="ECO:0000256" key="7">
    <source>
        <dbReference type="SAM" id="SignalP"/>
    </source>
</evidence>
<dbReference type="AlphaFoldDB" id="A0AAU9IIW7"/>
<keyword evidence="3" id="KW-0479">Metal-binding</keyword>
<evidence type="ECO:0008006" key="10">
    <source>
        <dbReference type="Google" id="ProtNLM"/>
    </source>
</evidence>
<dbReference type="EMBL" id="CAJZBQ010000010">
    <property type="protein sequence ID" value="CAG9313191.1"/>
    <property type="molecule type" value="Genomic_DNA"/>
</dbReference>
<dbReference type="Pfam" id="PF04587">
    <property type="entry name" value="ADP_PFK_GK"/>
    <property type="match status" value="1"/>
</dbReference>
<accession>A0AAU9IIW7</accession>
<evidence type="ECO:0000256" key="3">
    <source>
        <dbReference type="ARBA" id="ARBA00022723"/>
    </source>
</evidence>
<gene>
    <name evidence="8" type="ORF">BSTOLATCC_MIC8465</name>
</gene>
<evidence type="ECO:0000256" key="5">
    <source>
        <dbReference type="ARBA" id="ARBA00022842"/>
    </source>
</evidence>
<dbReference type="GO" id="GO:0006096">
    <property type="term" value="P:glycolytic process"/>
    <property type="evidence" value="ECO:0007669"/>
    <property type="project" value="UniProtKB-KW"/>
</dbReference>
<dbReference type="PANTHER" id="PTHR21208">
    <property type="entry name" value="ADP-DEPENDENT GLUCOKINASE"/>
    <property type="match status" value="1"/>
</dbReference>
<keyword evidence="2" id="KW-0808">Transferase</keyword>
<evidence type="ECO:0000313" key="8">
    <source>
        <dbReference type="EMBL" id="CAG9313191.1"/>
    </source>
</evidence>
<dbReference type="GO" id="GO:0046872">
    <property type="term" value="F:metal ion binding"/>
    <property type="evidence" value="ECO:0007669"/>
    <property type="project" value="UniProtKB-KW"/>
</dbReference>
<sequence length="479" mass="53351">MNNKITFLSAIVIAIVGIAVSKLHSENINIVNNSDSQLSLEILRKAACDSDLLSYSDTRCQTFHSPNENNCQVAVSFASMIDLRVRLSEVVKFLNPPQQAKYHTAIANKQEFVETLASCFSDGTAAEFRVDKATYDEILGIIDKVHSHRNLGGNAMMMAIRLAQEGCKTFISSPLTAEMTNYFHSRLIPLNDLIEVSDYHIVFEYAEGETWGKFTAPRSNRFYANHDIENTHPKAFSGLENLGAKVNLVAIGGLQLIQGSEHEKEFIKSMIKVIDKLNSQKVKIHVEMGDFHNNQFYEELQKIFIKADSIGLNEQELGKLLSYLTGEKFRGYPSKATLEVYLPDLERLIIVLKQKGFQTNRIHLHTVYSQVVCSTSDWSEPLISAARSALLSGQYACNTTDIQLSTVKFFKGSVSIHSENKQQTAEFGAGKVTHCWNPIGEMRCCLALVPTCTKVVQVTALGDNISATGLAYHNIINQV</sequence>
<dbReference type="GO" id="GO:0005783">
    <property type="term" value="C:endoplasmic reticulum"/>
    <property type="evidence" value="ECO:0007669"/>
    <property type="project" value="TreeGrafter"/>
</dbReference>
<evidence type="ECO:0000256" key="6">
    <source>
        <dbReference type="ARBA" id="ARBA00023152"/>
    </source>
</evidence>
<dbReference type="InterPro" id="IPR007666">
    <property type="entry name" value="ADP_PFK/GK"/>
</dbReference>
<keyword evidence="5" id="KW-0460">Magnesium</keyword>
<organism evidence="8 9">
    <name type="scientific">Blepharisma stoltei</name>
    <dbReference type="NCBI Taxonomy" id="1481888"/>
    <lineage>
        <taxon>Eukaryota</taxon>
        <taxon>Sar</taxon>
        <taxon>Alveolata</taxon>
        <taxon>Ciliophora</taxon>
        <taxon>Postciliodesmatophora</taxon>
        <taxon>Heterotrichea</taxon>
        <taxon>Heterotrichida</taxon>
        <taxon>Blepharismidae</taxon>
        <taxon>Blepharisma</taxon>
    </lineage>
</organism>
<evidence type="ECO:0000256" key="4">
    <source>
        <dbReference type="ARBA" id="ARBA00022777"/>
    </source>
</evidence>
<dbReference type="Gene3D" id="3.40.1190.20">
    <property type="match status" value="1"/>
</dbReference>
<feature type="signal peptide" evidence="7">
    <location>
        <begin position="1"/>
        <end position="25"/>
    </location>
</feature>
<keyword evidence="7" id="KW-0732">Signal</keyword>
<dbReference type="PANTHER" id="PTHR21208:SF1">
    <property type="entry name" value="ADP-DEPENDENT GLUCOKINASE"/>
    <property type="match status" value="1"/>
</dbReference>
<dbReference type="PROSITE" id="PS51255">
    <property type="entry name" value="ADPK"/>
    <property type="match status" value="1"/>
</dbReference>
<proteinExistence type="predicted"/>
<feature type="chain" id="PRO_5043706552" description="ADP-dependent glucokinase" evidence="7">
    <location>
        <begin position="26"/>
        <end position="479"/>
    </location>
</feature>
<evidence type="ECO:0000313" key="9">
    <source>
        <dbReference type="Proteomes" id="UP001162131"/>
    </source>
</evidence>
<evidence type="ECO:0000256" key="2">
    <source>
        <dbReference type="ARBA" id="ARBA00022679"/>
    </source>
</evidence>
<dbReference type="InterPro" id="IPR029056">
    <property type="entry name" value="Ribokinase-like"/>
</dbReference>
<comment type="caution">
    <text evidence="8">The sequence shown here is derived from an EMBL/GenBank/DDBJ whole genome shotgun (WGS) entry which is preliminary data.</text>
</comment>
<dbReference type="Proteomes" id="UP001162131">
    <property type="component" value="Unassembled WGS sequence"/>
</dbReference>
<keyword evidence="6" id="KW-0324">Glycolysis</keyword>
<name>A0AAU9IIW7_9CILI</name>
<keyword evidence="4" id="KW-0418">Kinase</keyword>
<evidence type="ECO:0000256" key="1">
    <source>
        <dbReference type="ARBA" id="ARBA00022490"/>
    </source>
</evidence>
<keyword evidence="1" id="KW-0963">Cytoplasm</keyword>
<dbReference type="GO" id="GO:0043843">
    <property type="term" value="F:ADP-specific glucokinase activity"/>
    <property type="evidence" value="ECO:0007669"/>
    <property type="project" value="TreeGrafter"/>
</dbReference>
<protein>
    <recommendedName>
        <fullName evidence="10">ADP-dependent glucokinase</fullName>
    </recommendedName>
</protein>